<dbReference type="InterPro" id="IPR056539">
    <property type="entry name" value="NuiA-like"/>
</dbReference>
<gene>
    <name evidence="2" type="ORF">B0A55_05048</name>
</gene>
<organism evidence="2 3">
    <name type="scientific">Friedmanniomyces simplex</name>
    <dbReference type="NCBI Taxonomy" id="329884"/>
    <lineage>
        <taxon>Eukaryota</taxon>
        <taxon>Fungi</taxon>
        <taxon>Dikarya</taxon>
        <taxon>Ascomycota</taxon>
        <taxon>Pezizomycotina</taxon>
        <taxon>Dothideomycetes</taxon>
        <taxon>Dothideomycetidae</taxon>
        <taxon>Mycosphaerellales</taxon>
        <taxon>Teratosphaeriaceae</taxon>
        <taxon>Friedmanniomyces</taxon>
    </lineage>
</organism>
<comment type="caution">
    <text evidence="2">The sequence shown here is derived from an EMBL/GenBank/DDBJ whole genome shotgun (WGS) entry which is preliminary data.</text>
</comment>
<evidence type="ECO:0000313" key="3">
    <source>
        <dbReference type="Proteomes" id="UP000309340"/>
    </source>
</evidence>
<reference evidence="2 3" key="1">
    <citation type="submission" date="2017-03" db="EMBL/GenBank/DDBJ databases">
        <title>Genomes of endolithic fungi from Antarctica.</title>
        <authorList>
            <person name="Coleine C."/>
            <person name="Masonjones S."/>
            <person name="Stajich J.E."/>
        </authorList>
    </citation>
    <scope>NUCLEOTIDE SEQUENCE [LARGE SCALE GENOMIC DNA]</scope>
    <source>
        <strain evidence="2 3">CCFEE 5184</strain>
    </source>
</reference>
<dbReference type="EMBL" id="NAJQ01000246">
    <property type="protein sequence ID" value="TKA73916.1"/>
    <property type="molecule type" value="Genomic_DNA"/>
</dbReference>
<evidence type="ECO:0000313" key="2">
    <source>
        <dbReference type="EMBL" id="TKA73916.1"/>
    </source>
</evidence>
<feature type="compositionally biased region" description="Polar residues" evidence="1">
    <location>
        <begin position="1"/>
        <end position="15"/>
    </location>
</feature>
<accession>A0A4U0XDF2</accession>
<protein>
    <submittedName>
        <fullName evidence="2">Uncharacterized protein</fullName>
    </submittedName>
</protein>
<dbReference type="OrthoDB" id="5366485at2759"/>
<name>A0A4U0XDF2_9PEZI</name>
<evidence type="ECO:0000256" key="1">
    <source>
        <dbReference type="SAM" id="MobiDB-lite"/>
    </source>
</evidence>
<dbReference type="Proteomes" id="UP000309340">
    <property type="component" value="Unassembled WGS sequence"/>
</dbReference>
<dbReference type="AlphaFoldDB" id="A0A4U0XDF2"/>
<dbReference type="Pfam" id="PF23151">
    <property type="entry name" value="NuiA_2"/>
    <property type="match status" value="1"/>
</dbReference>
<feature type="region of interest" description="Disordered" evidence="1">
    <location>
        <begin position="1"/>
        <end position="38"/>
    </location>
</feature>
<sequence length="167" mass="18369">MASDNPTVAAAQQDTGMAPLNTGPSSPQPPQHDPVVVDPTIDTIPKALQGIPEPFEAFVLPLDSNTRSSAKNNHTISSDNYPTESQFEDLVKAGLHPEGPVRVEHLKPQGLKWPDGYREVVKHVESVDGEQHVGMYKVFRGQHRAEVYVVSLDTDNERLVGVRFPEQ</sequence>
<keyword evidence="3" id="KW-1185">Reference proteome</keyword>
<proteinExistence type="predicted"/>